<reference evidence="2 3" key="1">
    <citation type="submission" date="2018-09" db="EMBL/GenBank/DDBJ databases">
        <title>Genomic investigation of the strawberry pathogen Phytophthora fragariae indicates pathogenicity is determined by transcriptional variation in three key races.</title>
        <authorList>
            <person name="Adams T.M."/>
            <person name="Armitage A.D."/>
            <person name="Sobczyk M.K."/>
            <person name="Bates H.J."/>
            <person name="Dunwell J.M."/>
            <person name="Nellist C.F."/>
            <person name="Harrison R.J."/>
        </authorList>
    </citation>
    <scope>NUCLEOTIDE SEQUENCE [LARGE SCALE GENOMIC DNA]</scope>
    <source>
        <strain evidence="2 3">SCRP249</strain>
    </source>
</reference>
<dbReference type="Proteomes" id="UP000429607">
    <property type="component" value="Unassembled WGS sequence"/>
</dbReference>
<evidence type="ECO:0000256" key="1">
    <source>
        <dbReference type="SAM" id="MobiDB-lite"/>
    </source>
</evidence>
<evidence type="ECO:0000313" key="3">
    <source>
        <dbReference type="Proteomes" id="UP000429607"/>
    </source>
</evidence>
<proteinExistence type="predicted"/>
<accession>A0A6A3NMK3</accession>
<gene>
    <name evidence="2" type="ORF">PR001_g4524</name>
</gene>
<sequence length="104" mass="11209">MNRTLGLDLMTNNSLDDPARFPLCVSQWGRRHGSSPAEVWDRLEAVERLQTSELAAIRQKGPSTGPAPALSQRAGPVEGPFGHVSQTSSNIQVNFGSIVIAVKK</sequence>
<organism evidence="2 3">
    <name type="scientific">Phytophthora rubi</name>
    <dbReference type="NCBI Taxonomy" id="129364"/>
    <lineage>
        <taxon>Eukaryota</taxon>
        <taxon>Sar</taxon>
        <taxon>Stramenopiles</taxon>
        <taxon>Oomycota</taxon>
        <taxon>Peronosporomycetes</taxon>
        <taxon>Peronosporales</taxon>
        <taxon>Peronosporaceae</taxon>
        <taxon>Phytophthora</taxon>
    </lineage>
</organism>
<feature type="region of interest" description="Disordered" evidence="1">
    <location>
        <begin position="58"/>
        <end position="86"/>
    </location>
</feature>
<comment type="caution">
    <text evidence="2">The sequence shown here is derived from an EMBL/GenBank/DDBJ whole genome shotgun (WGS) entry which is preliminary data.</text>
</comment>
<name>A0A6A3NMK3_9STRA</name>
<dbReference type="EMBL" id="QXFV01000185">
    <property type="protein sequence ID" value="KAE9046548.1"/>
    <property type="molecule type" value="Genomic_DNA"/>
</dbReference>
<protein>
    <submittedName>
        <fullName evidence="2">Uncharacterized protein</fullName>
    </submittedName>
</protein>
<evidence type="ECO:0000313" key="2">
    <source>
        <dbReference type="EMBL" id="KAE9046548.1"/>
    </source>
</evidence>
<dbReference type="AlphaFoldDB" id="A0A6A3NMK3"/>